<organism evidence="7 8">
    <name type="scientific">Natranaeroarchaeum aerophilus</name>
    <dbReference type="NCBI Taxonomy" id="2917711"/>
    <lineage>
        <taxon>Archaea</taxon>
        <taxon>Methanobacteriati</taxon>
        <taxon>Methanobacteriota</taxon>
        <taxon>Stenosarchaea group</taxon>
        <taxon>Halobacteria</taxon>
        <taxon>Halobacteriales</taxon>
        <taxon>Natronoarchaeaceae</taxon>
        <taxon>Natranaeroarchaeum</taxon>
    </lineage>
</organism>
<dbReference type="RefSeq" id="WP_250596859.1">
    <property type="nucleotide sequence ID" value="NZ_JAKRVY010000005.1"/>
</dbReference>
<evidence type="ECO:0000256" key="4">
    <source>
        <dbReference type="ARBA" id="ARBA00034320"/>
    </source>
</evidence>
<dbReference type="SUPFAM" id="SSF52540">
    <property type="entry name" value="P-loop containing nucleoside triphosphate hydrolases"/>
    <property type="match status" value="1"/>
</dbReference>
<dbReference type="GO" id="GO:0000166">
    <property type="term" value="F:nucleotide binding"/>
    <property type="evidence" value="ECO:0007669"/>
    <property type="project" value="UniProtKB-KW"/>
</dbReference>
<evidence type="ECO:0000256" key="2">
    <source>
        <dbReference type="ARBA" id="ARBA00022801"/>
    </source>
</evidence>
<dbReference type="Pfam" id="PF02492">
    <property type="entry name" value="cobW"/>
    <property type="match status" value="1"/>
</dbReference>
<dbReference type="PANTHER" id="PTHR43603">
    <property type="entry name" value="COBW DOMAIN-CONTAINING PROTEIN DDB_G0274527"/>
    <property type="match status" value="1"/>
</dbReference>
<comment type="catalytic activity">
    <reaction evidence="5">
        <text>GTP + H2O = GDP + phosphate + H(+)</text>
        <dbReference type="Rhea" id="RHEA:19669"/>
        <dbReference type="ChEBI" id="CHEBI:15377"/>
        <dbReference type="ChEBI" id="CHEBI:15378"/>
        <dbReference type="ChEBI" id="CHEBI:37565"/>
        <dbReference type="ChEBI" id="CHEBI:43474"/>
        <dbReference type="ChEBI" id="CHEBI:58189"/>
    </reaction>
    <physiologicalReaction direction="left-to-right" evidence="5">
        <dbReference type="Rhea" id="RHEA:19670"/>
    </physiologicalReaction>
</comment>
<gene>
    <name evidence="7" type="ORF">AArcSt11_10335</name>
</gene>
<dbReference type="PANTHER" id="PTHR43603:SF1">
    <property type="entry name" value="ZINC-REGULATED GTPASE METALLOPROTEIN ACTIVATOR 1"/>
    <property type="match status" value="1"/>
</dbReference>
<dbReference type="EMBL" id="JAKRVY010000005">
    <property type="protein sequence ID" value="MCL9814049.1"/>
    <property type="molecule type" value="Genomic_DNA"/>
</dbReference>
<reference evidence="7 8" key="1">
    <citation type="journal article" date="2022" name="Syst. Appl. Microbiol.">
        <title>Natronocalculus amylovorans gen. nov., sp. nov., and Natranaeroarchaeum aerophilus sp. nov., dominant culturable amylolytic natronoarchaea from hypersaline soda lakes in southwestern Siberia.</title>
        <authorList>
            <person name="Sorokin D.Y."/>
            <person name="Elcheninov A.G."/>
            <person name="Khizhniak T.V."/>
            <person name="Koenen M."/>
            <person name="Bale N.J."/>
            <person name="Damste J.S.S."/>
            <person name="Kublanov I.V."/>
        </authorList>
    </citation>
    <scope>NUCLEOTIDE SEQUENCE [LARGE SCALE GENOMIC DNA]</scope>
    <source>
        <strain evidence="7 8">AArc-St1-1</strain>
    </source>
</reference>
<name>A0AAE3K7L8_9EURY</name>
<feature type="domain" description="CobW C-terminal" evidence="6">
    <location>
        <begin position="246"/>
        <end position="338"/>
    </location>
</feature>
<keyword evidence="2" id="KW-0378">Hydrolase</keyword>
<sequence length="356" mass="39628">MGENDTIPVTVVCGYLGAGKTTLINHLLSNPGDREIAVIVNDMGEINVDADLLTRESDEEGVVDLSNGCICCELGDDLATETERLAETREFDVLVVEASGISEPIPIAQTLVEDTADRLELDTMVTVLDSFGFWNEFDPENRQPDEDVERPLSTVFIDGIEFCDVLLLNKTDMLPDDALGEIEATVRELQPRAHIERTEYSMVDPDLVLGTGRFDFEEASQSQGWKRSLAHDHDEHERSPAEAHGVTSFVYRETQPLHPERFADWLDDWTGEIIRAKGICRIAGREEEVIGLSQAGPSVEAGPIGRWDPERDDPRTELVFIGRSLDETGIREELDRCLVEETTTGEWESAGDPFPL</sequence>
<dbReference type="SMART" id="SM00833">
    <property type="entry name" value="CobW_C"/>
    <property type="match status" value="1"/>
</dbReference>
<dbReference type="Gene3D" id="3.40.50.300">
    <property type="entry name" value="P-loop containing nucleotide triphosphate hydrolases"/>
    <property type="match status" value="1"/>
</dbReference>
<dbReference type="GO" id="GO:0016787">
    <property type="term" value="F:hydrolase activity"/>
    <property type="evidence" value="ECO:0007669"/>
    <property type="project" value="UniProtKB-KW"/>
</dbReference>
<accession>A0AAE3K7L8</accession>
<evidence type="ECO:0000313" key="8">
    <source>
        <dbReference type="Proteomes" id="UP001202674"/>
    </source>
</evidence>
<evidence type="ECO:0000256" key="1">
    <source>
        <dbReference type="ARBA" id="ARBA00022741"/>
    </source>
</evidence>
<comment type="similarity">
    <text evidence="4">Belongs to the SIMIBI class G3E GTPase family. ZNG1 subfamily.</text>
</comment>
<protein>
    <submittedName>
        <fullName evidence="7">GTP-binding protein</fullName>
    </submittedName>
</protein>
<keyword evidence="8" id="KW-1185">Reference proteome</keyword>
<dbReference type="CDD" id="cd03112">
    <property type="entry name" value="CobW-like"/>
    <property type="match status" value="1"/>
</dbReference>
<dbReference type="Gene3D" id="3.30.1220.10">
    <property type="entry name" value="CobW-like, C-terminal domain"/>
    <property type="match status" value="1"/>
</dbReference>
<dbReference type="Proteomes" id="UP001202674">
    <property type="component" value="Unassembled WGS sequence"/>
</dbReference>
<keyword evidence="3" id="KW-0143">Chaperone</keyword>
<dbReference type="SUPFAM" id="SSF90002">
    <property type="entry name" value="Hypothetical protein YjiA, C-terminal domain"/>
    <property type="match status" value="1"/>
</dbReference>
<comment type="caution">
    <text evidence="7">The sequence shown here is derived from an EMBL/GenBank/DDBJ whole genome shotgun (WGS) entry which is preliminary data.</text>
</comment>
<keyword evidence="1" id="KW-0547">Nucleotide-binding</keyword>
<evidence type="ECO:0000313" key="7">
    <source>
        <dbReference type="EMBL" id="MCL9814049.1"/>
    </source>
</evidence>
<proteinExistence type="inferred from homology"/>
<evidence type="ECO:0000256" key="3">
    <source>
        <dbReference type="ARBA" id="ARBA00023186"/>
    </source>
</evidence>
<dbReference type="InterPro" id="IPR027417">
    <property type="entry name" value="P-loop_NTPase"/>
</dbReference>
<dbReference type="Pfam" id="PF07683">
    <property type="entry name" value="CobW_C"/>
    <property type="match status" value="1"/>
</dbReference>
<dbReference type="InterPro" id="IPR051927">
    <property type="entry name" value="Zn_Chap_cDPG_Synth"/>
</dbReference>
<evidence type="ECO:0000256" key="5">
    <source>
        <dbReference type="ARBA" id="ARBA00049117"/>
    </source>
</evidence>
<dbReference type="AlphaFoldDB" id="A0AAE3K7L8"/>
<dbReference type="InterPro" id="IPR003495">
    <property type="entry name" value="CobW/HypB/UreG_nucleotide-bd"/>
</dbReference>
<dbReference type="InterPro" id="IPR036627">
    <property type="entry name" value="CobW-likC_sf"/>
</dbReference>
<evidence type="ECO:0000259" key="6">
    <source>
        <dbReference type="SMART" id="SM00833"/>
    </source>
</evidence>
<dbReference type="InterPro" id="IPR011629">
    <property type="entry name" value="CobW-like_C"/>
</dbReference>